<dbReference type="Proteomes" id="UP000184406">
    <property type="component" value="Unassembled WGS sequence"/>
</dbReference>
<organism evidence="2 3">
    <name type="scientific">Arenibacter palladensis</name>
    <dbReference type="NCBI Taxonomy" id="237373"/>
    <lineage>
        <taxon>Bacteria</taxon>
        <taxon>Pseudomonadati</taxon>
        <taxon>Bacteroidota</taxon>
        <taxon>Flavobacteriia</taxon>
        <taxon>Flavobacteriales</taxon>
        <taxon>Flavobacteriaceae</taxon>
        <taxon>Arenibacter</taxon>
    </lineage>
</organism>
<accession>A0A1M4VKZ9</accession>
<name>A0A1M4VKZ9_9FLAO</name>
<keyword evidence="3" id="KW-1185">Reference proteome</keyword>
<dbReference type="RefSeq" id="WP_072860571.1">
    <property type="nucleotide sequence ID" value="NZ_FQUX01000001.1"/>
</dbReference>
<sequence length="72" mass="7565">MNTKKIIGILLIIGGLALGYTGLNKIENSGASIKVLDIELDVSDKGSKQQGYLYLGLGILLVAGGVYTVNKK</sequence>
<dbReference type="AlphaFoldDB" id="A0A1M4VKZ9"/>
<evidence type="ECO:0000313" key="2">
    <source>
        <dbReference type="EMBL" id="SHE69502.1"/>
    </source>
</evidence>
<feature type="transmembrane region" description="Helical" evidence="1">
    <location>
        <begin position="51"/>
        <end position="69"/>
    </location>
</feature>
<evidence type="ECO:0000256" key="1">
    <source>
        <dbReference type="SAM" id="Phobius"/>
    </source>
</evidence>
<keyword evidence="1" id="KW-0812">Transmembrane</keyword>
<dbReference type="EMBL" id="FQUX01000001">
    <property type="protein sequence ID" value="SHE69502.1"/>
    <property type="molecule type" value="Genomic_DNA"/>
</dbReference>
<reference evidence="3" key="1">
    <citation type="submission" date="2016-11" db="EMBL/GenBank/DDBJ databases">
        <authorList>
            <person name="Varghese N."/>
            <person name="Submissions S."/>
        </authorList>
    </citation>
    <scope>NUCLEOTIDE SEQUENCE [LARGE SCALE GENOMIC DNA]</scope>
    <source>
        <strain evidence="3">DSM 17539</strain>
    </source>
</reference>
<proteinExistence type="predicted"/>
<keyword evidence="1" id="KW-0472">Membrane</keyword>
<evidence type="ECO:0000313" key="3">
    <source>
        <dbReference type="Proteomes" id="UP000184406"/>
    </source>
</evidence>
<gene>
    <name evidence="2" type="ORF">SAMN03080594_1011009</name>
</gene>
<protein>
    <submittedName>
        <fullName evidence="2">Uncharacterized protein</fullName>
    </submittedName>
</protein>
<keyword evidence="1" id="KW-1133">Transmembrane helix</keyword>